<sequence length="47" mass="4518">MKSKVVEHVTAKVNAVGGKHGFGKGGHGLKGGAKAPTLPAPAPTTGA</sequence>
<evidence type="ECO:0000313" key="2">
    <source>
        <dbReference type="EMBL" id="CAB4661222.1"/>
    </source>
</evidence>
<name>A0A6J6LHP1_9ZZZZ</name>
<accession>A0A6J6LHP1</accession>
<feature type="region of interest" description="Disordered" evidence="1">
    <location>
        <begin position="16"/>
        <end position="47"/>
    </location>
</feature>
<feature type="compositionally biased region" description="Pro residues" evidence="1">
    <location>
        <begin position="38"/>
        <end position="47"/>
    </location>
</feature>
<feature type="compositionally biased region" description="Gly residues" evidence="1">
    <location>
        <begin position="18"/>
        <end position="31"/>
    </location>
</feature>
<gene>
    <name evidence="2" type="ORF">UFOPK2243_01135</name>
</gene>
<proteinExistence type="predicted"/>
<reference evidence="2" key="1">
    <citation type="submission" date="2020-05" db="EMBL/GenBank/DDBJ databases">
        <authorList>
            <person name="Chiriac C."/>
            <person name="Salcher M."/>
            <person name="Ghai R."/>
            <person name="Kavagutti S V."/>
        </authorList>
    </citation>
    <scope>NUCLEOTIDE SEQUENCE</scope>
</reference>
<dbReference type="EMBL" id="CAEZWL010000057">
    <property type="protein sequence ID" value="CAB4661222.1"/>
    <property type="molecule type" value="Genomic_DNA"/>
</dbReference>
<dbReference type="AlphaFoldDB" id="A0A6J6LHP1"/>
<organism evidence="2">
    <name type="scientific">freshwater metagenome</name>
    <dbReference type="NCBI Taxonomy" id="449393"/>
    <lineage>
        <taxon>unclassified sequences</taxon>
        <taxon>metagenomes</taxon>
        <taxon>ecological metagenomes</taxon>
    </lineage>
</organism>
<evidence type="ECO:0000256" key="1">
    <source>
        <dbReference type="SAM" id="MobiDB-lite"/>
    </source>
</evidence>
<protein>
    <submittedName>
        <fullName evidence="2">Unannotated protein</fullName>
    </submittedName>
</protein>